<dbReference type="Gene3D" id="4.10.240.10">
    <property type="entry name" value="Zn(2)-C6 fungal-type DNA-binding domain"/>
    <property type="match status" value="1"/>
</dbReference>
<dbReference type="EMBL" id="JAPDMZ010000010">
    <property type="protein sequence ID" value="KAK0556873.1"/>
    <property type="molecule type" value="Genomic_DNA"/>
</dbReference>
<dbReference type="InterPro" id="IPR001138">
    <property type="entry name" value="Zn2Cys6_DnaBD"/>
</dbReference>
<feature type="compositionally biased region" description="Basic and acidic residues" evidence="1">
    <location>
        <begin position="634"/>
        <end position="648"/>
    </location>
</feature>
<dbReference type="CDD" id="cd00067">
    <property type="entry name" value="GAL4"/>
    <property type="match status" value="1"/>
</dbReference>
<feature type="region of interest" description="Disordered" evidence="1">
    <location>
        <begin position="1213"/>
        <end position="1238"/>
    </location>
</feature>
<feature type="compositionally biased region" description="Basic residues" evidence="1">
    <location>
        <begin position="59"/>
        <end position="71"/>
    </location>
</feature>
<feature type="region of interest" description="Disordered" evidence="1">
    <location>
        <begin position="1111"/>
        <end position="1189"/>
    </location>
</feature>
<feature type="region of interest" description="Disordered" evidence="1">
    <location>
        <begin position="760"/>
        <end position="785"/>
    </location>
</feature>
<feature type="region of interest" description="Disordered" evidence="1">
    <location>
        <begin position="610"/>
        <end position="705"/>
    </location>
</feature>
<evidence type="ECO:0000256" key="1">
    <source>
        <dbReference type="SAM" id="MobiDB-lite"/>
    </source>
</evidence>
<dbReference type="GO" id="GO:0000981">
    <property type="term" value="F:DNA-binding transcription factor activity, RNA polymerase II-specific"/>
    <property type="evidence" value="ECO:0007669"/>
    <property type="project" value="InterPro"/>
</dbReference>
<feature type="region of interest" description="Disordered" evidence="1">
    <location>
        <begin position="1059"/>
        <end position="1083"/>
    </location>
</feature>
<name>A0AAN6GV75_9BASI</name>
<feature type="region of interest" description="Disordered" evidence="1">
    <location>
        <begin position="1372"/>
        <end position="1414"/>
    </location>
</feature>
<feature type="compositionally biased region" description="Polar residues" evidence="1">
    <location>
        <begin position="314"/>
        <end position="324"/>
    </location>
</feature>
<feature type="compositionally biased region" description="Acidic residues" evidence="1">
    <location>
        <begin position="1069"/>
        <end position="1083"/>
    </location>
</feature>
<dbReference type="Proteomes" id="UP001176517">
    <property type="component" value="Unassembled WGS sequence"/>
</dbReference>
<feature type="compositionally biased region" description="Low complexity" evidence="1">
    <location>
        <begin position="1126"/>
        <end position="1147"/>
    </location>
</feature>
<feature type="compositionally biased region" description="Low complexity" evidence="1">
    <location>
        <begin position="90"/>
        <end position="99"/>
    </location>
</feature>
<feature type="compositionally biased region" description="Acidic residues" evidence="1">
    <location>
        <begin position="1563"/>
        <end position="1578"/>
    </location>
</feature>
<reference evidence="3" key="1">
    <citation type="journal article" date="2023" name="PhytoFront">
        <title>Draft Genome Resources of Seven Strains of Tilletia horrida, Causal Agent of Kernel Smut of Rice.</title>
        <authorList>
            <person name="Khanal S."/>
            <person name="Antony Babu S."/>
            <person name="Zhou X.G."/>
        </authorList>
    </citation>
    <scope>NUCLEOTIDE SEQUENCE</scope>
    <source>
        <strain evidence="3">TX6</strain>
    </source>
</reference>
<feature type="region of interest" description="Disordered" evidence="1">
    <location>
        <begin position="1544"/>
        <end position="1600"/>
    </location>
</feature>
<feature type="domain" description="Zn(2)-C6 fungal-type" evidence="2">
    <location>
        <begin position="342"/>
        <end position="379"/>
    </location>
</feature>
<dbReference type="GO" id="GO:0008270">
    <property type="term" value="F:zinc ion binding"/>
    <property type="evidence" value="ECO:0007669"/>
    <property type="project" value="InterPro"/>
</dbReference>
<feature type="compositionally biased region" description="Polar residues" evidence="1">
    <location>
        <begin position="404"/>
        <end position="415"/>
    </location>
</feature>
<feature type="compositionally biased region" description="Polar residues" evidence="1">
    <location>
        <begin position="333"/>
        <end position="342"/>
    </location>
</feature>
<dbReference type="PROSITE" id="PS50048">
    <property type="entry name" value="ZN2_CY6_FUNGAL_2"/>
    <property type="match status" value="1"/>
</dbReference>
<feature type="region of interest" description="Disordered" evidence="1">
    <location>
        <begin position="388"/>
        <end position="460"/>
    </location>
</feature>
<feature type="compositionally biased region" description="Acidic residues" evidence="1">
    <location>
        <begin position="871"/>
        <end position="880"/>
    </location>
</feature>
<feature type="compositionally biased region" description="Polar residues" evidence="1">
    <location>
        <begin position="1589"/>
        <end position="1600"/>
    </location>
</feature>
<dbReference type="InterPro" id="IPR036864">
    <property type="entry name" value="Zn2-C6_fun-type_DNA-bd_sf"/>
</dbReference>
<protein>
    <recommendedName>
        <fullName evidence="2">Zn(2)-C6 fungal-type domain-containing protein</fullName>
    </recommendedName>
</protein>
<proteinExistence type="predicted"/>
<feature type="region of interest" description="Disordered" evidence="1">
    <location>
        <begin position="119"/>
        <end position="212"/>
    </location>
</feature>
<evidence type="ECO:0000259" key="2">
    <source>
        <dbReference type="PROSITE" id="PS50048"/>
    </source>
</evidence>
<evidence type="ECO:0000313" key="3">
    <source>
        <dbReference type="EMBL" id="KAK0556873.1"/>
    </source>
</evidence>
<gene>
    <name evidence="3" type="ORF">OC846_000900</name>
</gene>
<feature type="compositionally biased region" description="Polar residues" evidence="1">
    <location>
        <begin position="296"/>
        <end position="307"/>
    </location>
</feature>
<feature type="region of interest" description="Disordered" evidence="1">
    <location>
        <begin position="1"/>
        <end position="107"/>
    </location>
</feature>
<feature type="compositionally biased region" description="Acidic residues" evidence="1">
    <location>
        <begin position="428"/>
        <end position="439"/>
    </location>
</feature>
<feature type="compositionally biased region" description="Polar residues" evidence="1">
    <location>
        <begin position="1213"/>
        <end position="1233"/>
    </location>
</feature>
<dbReference type="SUPFAM" id="SSF57701">
    <property type="entry name" value="Zn2/Cys6 DNA-binding domain"/>
    <property type="match status" value="1"/>
</dbReference>
<dbReference type="PANTHER" id="PTHR12460:SF0">
    <property type="entry name" value="CID DOMAIN-CONTAINING PROTEIN-RELATED"/>
    <property type="match status" value="1"/>
</dbReference>
<feature type="compositionally biased region" description="Basic and acidic residues" evidence="1">
    <location>
        <begin position="1398"/>
        <end position="1412"/>
    </location>
</feature>
<dbReference type="GO" id="GO:0031124">
    <property type="term" value="P:mRNA 3'-end processing"/>
    <property type="evidence" value="ECO:0007669"/>
    <property type="project" value="TreeGrafter"/>
</dbReference>
<feature type="compositionally biased region" description="Basic and acidic residues" evidence="1">
    <location>
        <begin position="1551"/>
        <end position="1562"/>
    </location>
</feature>
<keyword evidence="4" id="KW-1185">Reference proteome</keyword>
<feature type="compositionally biased region" description="Polar residues" evidence="1">
    <location>
        <begin position="183"/>
        <end position="212"/>
    </location>
</feature>
<feature type="compositionally biased region" description="Low complexity" evidence="1">
    <location>
        <begin position="16"/>
        <end position="50"/>
    </location>
</feature>
<sequence>MEEQYPLPPGGGARDQLQQLQHSHFHHPFPSTHHPYTQIQQQERLQQQHQQHQDDPSLYHHHQQQHQHHVQQHNGQEQQHRQHHPHIYAQQQSQQQPQQHHYGGFDPHAHASHLIALSHPQSQQQHPQPPPNPPASANSHPDLGFYPITENGHEPFQQNVGPHLGSHHSGFPPAAQPSLFPTAAQQTSQFPQSQHPSLSMPPQGQMGSTDPAIQSAASASPMINLAPHTNAGAPGMSGIIPAFTSDYPVLPPNASAIAADAPPKASPNEKNKRVTGSRAEGGRKSKGAEATGPPSGKSSALSGSGTTLPPPHSTPSGESKSSHSAPLHMHNATVPTRKQNQSCDNCRRRKIACRPPPPHVANPHQRCAHCLNKGVDCTKNYVNRHISIKEADKSVTKKTPPSRKPSTGQAHQHQVSGAGHRHPGLSSDEGDSLDDDEDTSSIHASATKRKRVHTESSNGLSSPQIIVKKLKAPRVLSISTELSEAQQARLNGGRPPRLHPTAQLIRYLLCPSESTPFNTVQPRFAPYPSPITSSLDAASAYFPTPLRLPIPTASARRLAVDSKLRSEVLHDFVESFLMIVNPRFALLDARRVRAGIYPFEDLYIEDDESTIRHSQSTLSKEAALRKSRRRSKESRKWRNTKEYLCRSDTEDEQDDGGLPSCAPAPGQHRDQHLATPSVPINGSTSRSTAESSSARGKSASVPLSALRPRPLPDVLIAVIIAFGAKFSSHEILTADRADSVAYMRRAWSLCKKHADAKAASRLRKQHGVPAGDTSSEDDDEDEYEGSISSAYATEPSILGSGRSTIAKSLVIKAQDVMEKRRAYAVPTLTNVQASLLVEPLYDQGVRLHDEKSGTPKWEVLAELLQQYDAEEAWREDEPDTDTASISSFSRLRTATSEGPSRPLDDATIRHLMRKASQISARTRRSDTSGLYPSLDFSGFWHGVALRHLLDLRLHEADYVSTLCDIDILTARRPDFFGETEVERKLLVEELQASVEVERNRTDSEADGRMPSHKLNALEAAIGATNSLSTFAQSCWWMASTSDAMISAFFRRRPLMRPEEMASSQIPNLSEDESDQEQEEAADAAETDLHHYAKHENISEDRALVLQSLRGSAAADSTATNRKRTESAAMSTSRPSSRRSAANSNPSSLTTSASRKRARMLESGGITREAGPDPFEASDESDVGDDSKEDATRIEKVNGDGAAAAATTPLKANASVSVSGDATMSESANTSTANDARRAKAKQEKLALLGERASLPEKDSYAIWYSGISELCKIHRSMWDYLWSPRARAQGVRLPQLYDLQRRTEKWRRMFLPKIGVPYDPSMDASSQGGATTWPADWDFIAASTANTLSINSFALEILIWQAIEDHGIAEAREVEEEGSTEAQDAAGTDSTKATAADRGGDPDKPDGKEGEKLSPAAEAERLVCNNALAASLRIAALVDVLRANQYLRLDPNVLHFTIHLAGQFLVTYDNPVVYGIIEGLKQYGRSYEEGLEQADQLAKYAAVAEIPREVSMPNRSPGSATVVSAGEVQPPPIKTIDKVTALGEAADVNGDTEKDDRVKSDGDGDEDEEMNDNEDEDQVDKAVEPPKQVSLSEGQTRLNSIGTASTLTFDGLASKHVEAAGGKDATLRAGPSADRTAGAASA</sequence>
<comment type="caution">
    <text evidence="3">The sequence shown here is derived from an EMBL/GenBank/DDBJ whole genome shotgun (WGS) entry which is preliminary data.</text>
</comment>
<feature type="compositionally biased region" description="Acidic residues" evidence="1">
    <location>
        <begin position="774"/>
        <end position="784"/>
    </location>
</feature>
<feature type="compositionally biased region" description="Polar residues" evidence="1">
    <location>
        <begin position="881"/>
        <end position="898"/>
    </location>
</feature>
<feature type="region of interest" description="Disordered" evidence="1">
    <location>
        <begin position="1619"/>
        <end position="1642"/>
    </location>
</feature>
<feature type="region of interest" description="Disordered" evidence="1">
    <location>
        <begin position="871"/>
        <end position="904"/>
    </location>
</feature>
<evidence type="ECO:0000313" key="4">
    <source>
        <dbReference type="Proteomes" id="UP001176517"/>
    </source>
</evidence>
<dbReference type="GO" id="GO:0000993">
    <property type="term" value="F:RNA polymerase II complex binding"/>
    <property type="evidence" value="ECO:0007669"/>
    <property type="project" value="TreeGrafter"/>
</dbReference>
<accession>A0AAN6GV75</accession>
<feature type="compositionally biased region" description="Low complexity" evidence="1">
    <location>
        <begin position="254"/>
        <end position="263"/>
    </location>
</feature>
<feature type="region of interest" description="Disordered" evidence="1">
    <location>
        <begin position="254"/>
        <end position="342"/>
    </location>
</feature>
<dbReference type="PANTHER" id="PTHR12460">
    <property type="entry name" value="CYCLIN-DEPENDENT KINASE INHIBITOR-RELATED PROTEIN"/>
    <property type="match status" value="1"/>
</dbReference>
<feature type="compositionally biased region" description="Low complexity" evidence="1">
    <location>
        <begin position="682"/>
        <end position="696"/>
    </location>
</feature>
<organism evidence="3 4">
    <name type="scientific">Tilletia horrida</name>
    <dbReference type="NCBI Taxonomy" id="155126"/>
    <lineage>
        <taxon>Eukaryota</taxon>
        <taxon>Fungi</taxon>
        <taxon>Dikarya</taxon>
        <taxon>Basidiomycota</taxon>
        <taxon>Ustilaginomycotina</taxon>
        <taxon>Exobasidiomycetes</taxon>
        <taxon>Tilletiales</taxon>
        <taxon>Tilletiaceae</taxon>
        <taxon>Tilletia</taxon>
    </lineage>
</organism>